<dbReference type="AlphaFoldDB" id="A0A1M4Y4V2"/>
<dbReference type="OrthoDB" id="9798191at2"/>
<reference evidence="7 8" key="1">
    <citation type="submission" date="2016-11" db="EMBL/GenBank/DDBJ databases">
        <authorList>
            <person name="Jaros S."/>
            <person name="Januszkiewicz K."/>
            <person name="Wedrychowicz H."/>
        </authorList>
    </citation>
    <scope>NUCLEOTIDE SEQUENCE [LARGE SCALE GENOMIC DNA]</scope>
    <source>
        <strain evidence="7 8">DSM 17459</strain>
    </source>
</reference>
<dbReference type="Proteomes" id="UP000184245">
    <property type="component" value="Unassembled WGS sequence"/>
</dbReference>
<dbReference type="Gene3D" id="3.40.190.10">
    <property type="entry name" value="Periplasmic binding protein-like II"/>
    <property type="match status" value="2"/>
</dbReference>
<evidence type="ECO:0000256" key="4">
    <source>
        <dbReference type="ARBA" id="ARBA00023139"/>
    </source>
</evidence>
<evidence type="ECO:0000313" key="8">
    <source>
        <dbReference type="Proteomes" id="UP000184245"/>
    </source>
</evidence>
<dbReference type="InterPro" id="IPR050490">
    <property type="entry name" value="Bact_solute-bd_prot1"/>
</dbReference>
<dbReference type="Pfam" id="PF01547">
    <property type="entry name" value="SBP_bac_1"/>
    <property type="match status" value="1"/>
</dbReference>
<dbReference type="RefSeq" id="WP_072851730.1">
    <property type="nucleotide sequence ID" value="NZ_FQVI01000010.1"/>
</dbReference>
<keyword evidence="8" id="KW-1185">Reference proteome</keyword>
<keyword evidence="1" id="KW-1003">Cell membrane</keyword>
<dbReference type="EMBL" id="FQVI01000010">
    <property type="protein sequence ID" value="SHF00700.1"/>
    <property type="molecule type" value="Genomic_DNA"/>
</dbReference>
<protein>
    <submittedName>
        <fullName evidence="7">Extracellular solute-binding protein</fullName>
    </submittedName>
</protein>
<keyword evidence="3" id="KW-0472">Membrane</keyword>
<keyword evidence="5" id="KW-0449">Lipoprotein</keyword>
<evidence type="ECO:0000256" key="2">
    <source>
        <dbReference type="ARBA" id="ARBA00022729"/>
    </source>
</evidence>
<keyword evidence="4" id="KW-0564">Palmitate</keyword>
<dbReference type="PANTHER" id="PTHR43649:SF33">
    <property type="entry name" value="POLYGALACTURONAN_RHAMNOGALACTURONAN-BINDING PROTEIN YTCQ"/>
    <property type="match status" value="1"/>
</dbReference>
<dbReference type="STRING" id="1122155.SAMN02745158_02251"/>
<evidence type="ECO:0000313" key="7">
    <source>
        <dbReference type="EMBL" id="SHF00700.1"/>
    </source>
</evidence>
<sequence length="419" mass="48018">MNRKKLLLLTAVIVLLTGCAPDKSTGVKEDKIILTVLAGQSTSDAGIEDMVNEWMEKEYPQVELEWECVDWGDRFESQMRGRLASGDIPDIIIGKAQDVKAYAKTGQLGTISEDCSAKIKESALDSVTLDHQVYGLPYNFWYQGVIYNKDIFEQLSIEVPRTTEDMEAAVEKLKAEGIVPFAVHFQESWKVANMTMQYMMNEIFKYDPQWGERFRRGEVDYTRNEDIMRCMENNRMILDASWEDALLLDQFESDSRFTQGEAAMYLTGSWSMQFANQYGKTIRFGIFPFPNKKGDADLIRETNLTFMKSADTEHDSLIDEIFYSLLSDRQLTSEILEFTQADSVVEGMESAYKSKIQDDIDTYEEQGRVIDVSTGNAQLIWSFQNRVAQEQLAWLKKEKTLEEVLEFSDANRAASAYEE</sequence>
<feature type="signal peptide" evidence="6">
    <location>
        <begin position="1"/>
        <end position="20"/>
    </location>
</feature>
<organism evidence="7 8">
    <name type="scientific">Lactonifactor longoviformis DSM 17459</name>
    <dbReference type="NCBI Taxonomy" id="1122155"/>
    <lineage>
        <taxon>Bacteria</taxon>
        <taxon>Bacillati</taxon>
        <taxon>Bacillota</taxon>
        <taxon>Clostridia</taxon>
        <taxon>Eubacteriales</taxon>
        <taxon>Clostridiaceae</taxon>
        <taxon>Lactonifactor</taxon>
    </lineage>
</organism>
<dbReference type="SUPFAM" id="SSF53850">
    <property type="entry name" value="Periplasmic binding protein-like II"/>
    <property type="match status" value="1"/>
</dbReference>
<dbReference type="PROSITE" id="PS51257">
    <property type="entry name" value="PROKAR_LIPOPROTEIN"/>
    <property type="match status" value="1"/>
</dbReference>
<feature type="chain" id="PRO_5009908393" evidence="6">
    <location>
        <begin position="21"/>
        <end position="419"/>
    </location>
</feature>
<gene>
    <name evidence="7" type="ORF">SAMN02745158_02251</name>
</gene>
<evidence type="ECO:0000256" key="6">
    <source>
        <dbReference type="SAM" id="SignalP"/>
    </source>
</evidence>
<accession>A0A1M4Y4V2</accession>
<dbReference type="InterPro" id="IPR006059">
    <property type="entry name" value="SBP"/>
</dbReference>
<evidence type="ECO:0000256" key="3">
    <source>
        <dbReference type="ARBA" id="ARBA00023136"/>
    </source>
</evidence>
<evidence type="ECO:0000256" key="1">
    <source>
        <dbReference type="ARBA" id="ARBA00022475"/>
    </source>
</evidence>
<evidence type="ECO:0000256" key="5">
    <source>
        <dbReference type="ARBA" id="ARBA00023288"/>
    </source>
</evidence>
<keyword evidence="2 6" id="KW-0732">Signal</keyword>
<dbReference type="PANTHER" id="PTHR43649">
    <property type="entry name" value="ARABINOSE-BINDING PROTEIN-RELATED"/>
    <property type="match status" value="1"/>
</dbReference>
<proteinExistence type="predicted"/>
<name>A0A1M4Y4V2_9CLOT</name>